<gene>
    <name evidence="1" type="ORF">DDF84_012170</name>
</gene>
<evidence type="ECO:0000313" key="1">
    <source>
        <dbReference type="EMBL" id="QBP10452.1"/>
    </source>
</evidence>
<dbReference type="RefSeq" id="WP_133258100.1">
    <property type="nucleotide sequence ID" value="NZ_CP037900.1"/>
</dbReference>
<evidence type="ECO:0000313" key="2">
    <source>
        <dbReference type="Proteomes" id="UP000253772"/>
    </source>
</evidence>
<organism evidence="1 2">
    <name type="scientific">Cupriavidus metallidurans</name>
    <dbReference type="NCBI Taxonomy" id="119219"/>
    <lineage>
        <taxon>Bacteria</taxon>
        <taxon>Pseudomonadati</taxon>
        <taxon>Pseudomonadota</taxon>
        <taxon>Betaproteobacteria</taxon>
        <taxon>Burkholderiales</taxon>
        <taxon>Burkholderiaceae</taxon>
        <taxon>Cupriavidus</taxon>
    </lineage>
</organism>
<accession>A0A482IRC6</accession>
<sequence length="71" mass="8072">MIQDEADARLKHALALAGFLSQVKELHSVEERDMASLGSLLWTLLKEHQELIEVARKEEAPQRLQPLKRVG</sequence>
<dbReference type="AlphaFoldDB" id="A0A482IRC6"/>
<reference evidence="1 2" key="1">
    <citation type="submission" date="2019-03" db="EMBL/GenBank/DDBJ databases">
        <title>Comparative insights into the high quality Complete genome sequence of highly metal resistant Cupriavidus metallidurans strain BS1 isolated from a gold-copper mine.</title>
        <authorList>
            <person name="Mazhar H.S."/>
            <person name="Rensing C."/>
        </authorList>
    </citation>
    <scope>NUCLEOTIDE SEQUENCE [LARGE SCALE GENOMIC DNA]</scope>
    <source>
        <strain evidence="1 2">BS1</strain>
    </source>
</reference>
<dbReference type="Proteomes" id="UP000253772">
    <property type="component" value="Chromosome c1"/>
</dbReference>
<name>A0A482IRC6_9BURK</name>
<protein>
    <submittedName>
        <fullName evidence="1">Uncharacterized protein</fullName>
    </submittedName>
</protein>
<proteinExistence type="predicted"/>
<dbReference type="EMBL" id="CP037900">
    <property type="protein sequence ID" value="QBP10452.1"/>
    <property type="molecule type" value="Genomic_DNA"/>
</dbReference>